<evidence type="ECO:0000256" key="1">
    <source>
        <dbReference type="SAM" id="SignalP"/>
    </source>
</evidence>
<dbReference type="SUPFAM" id="SSF50952">
    <property type="entry name" value="Soluble quinoprotein glucose dehydrogenase"/>
    <property type="match status" value="1"/>
</dbReference>
<keyword evidence="4" id="KW-1185">Reference proteome</keyword>
<dbReference type="Proteomes" id="UP000323164">
    <property type="component" value="Unassembled WGS sequence"/>
</dbReference>
<dbReference type="Gene3D" id="2.120.10.30">
    <property type="entry name" value="TolB, C-terminal domain"/>
    <property type="match status" value="1"/>
</dbReference>
<proteinExistence type="predicted"/>
<feature type="domain" description="Pyrroloquinoline quinone-dependent pyranose dehydrogenase beta-propeller" evidence="2">
    <location>
        <begin position="40"/>
        <end position="241"/>
    </location>
</feature>
<keyword evidence="1" id="KW-0732">Signal</keyword>
<feature type="signal peptide" evidence="1">
    <location>
        <begin position="1"/>
        <end position="18"/>
    </location>
</feature>
<dbReference type="InterPro" id="IPR054539">
    <property type="entry name" value="Beta-prop_PDH"/>
</dbReference>
<dbReference type="InterPro" id="IPR011042">
    <property type="entry name" value="6-blade_b-propeller_TolB-like"/>
</dbReference>
<feature type="chain" id="PRO_5022785634" evidence="1">
    <location>
        <begin position="19"/>
        <end position="391"/>
    </location>
</feature>
<evidence type="ECO:0000259" key="2">
    <source>
        <dbReference type="Pfam" id="PF22807"/>
    </source>
</evidence>
<name>A0A5D8YWM6_9GAMM</name>
<comment type="caution">
    <text evidence="3">The sequence shown here is derived from an EMBL/GenBank/DDBJ whole genome shotgun (WGS) entry which is preliminary data.</text>
</comment>
<dbReference type="EMBL" id="VTRV01000149">
    <property type="protein sequence ID" value="TZF87108.1"/>
    <property type="molecule type" value="Genomic_DNA"/>
</dbReference>
<evidence type="ECO:0000313" key="4">
    <source>
        <dbReference type="Proteomes" id="UP000323164"/>
    </source>
</evidence>
<dbReference type="OrthoDB" id="9770043at2"/>
<dbReference type="RefSeq" id="WP_149353498.1">
    <property type="nucleotide sequence ID" value="NZ_VTRV01000149.1"/>
</dbReference>
<dbReference type="AlphaFoldDB" id="A0A5D8YWM6"/>
<organism evidence="3 4">
    <name type="scientific">Cognatilysobacter lacus</name>
    <dbReference type="NCBI Taxonomy" id="1643323"/>
    <lineage>
        <taxon>Bacteria</taxon>
        <taxon>Pseudomonadati</taxon>
        <taxon>Pseudomonadota</taxon>
        <taxon>Gammaproteobacteria</taxon>
        <taxon>Lysobacterales</taxon>
        <taxon>Lysobacteraceae</taxon>
        <taxon>Cognatilysobacter</taxon>
    </lineage>
</organism>
<dbReference type="InterPro" id="IPR011041">
    <property type="entry name" value="Quinoprot_gluc/sorb_DH_b-prop"/>
</dbReference>
<evidence type="ECO:0000313" key="3">
    <source>
        <dbReference type="EMBL" id="TZF87108.1"/>
    </source>
</evidence>
<sequence>MRRVLGALLALALLPAHAAAPRLVARTITLQEGAPFVLRVIEGYRLEPVVQGLQRVRFFARDPRGRLLVTDMHDLTDNRQGRVLMLGVPDPATGQFPAPQPLLSGLRNPNSIAFHVDAAGHAWLYVALTQALLRYRYDVERGAVAGEPQTLARFPDYGLSYKYGGWHLTRTVLVEPDGTTLVSVGSSCNACIEKEAVRASIVAIAPDGTRRTVARGLRNAVGLVRDGDALVATNQGVDHLGHDRPDETMYRVVDGMDAGWPYCYSAAGHVHPDPKFPRPGGCRGVARPFAHFDAHASALGVVAMPGAARPDDALAGHYVVALHGSTNPRIGHGYALVRVDHAGRSVEPLVTGFLDGTRVLGRPAGVIDDGAGGVYFSDDRRGVVYHLWKSP</sequence>
<accession>A0A5D8YWM6</accession>
<dbReference type="Pfam" id="PF22807">
    <property type="entry name" value="TrAA12"/>
    <property type="match status" value="1"/>
</dbReference>
<protein>
    <submittedName>
        <fullName evidence="3">Glucose/sorbosone dehydrogenase</fullName>
    </submittedName>
</protein>
<reference evidence="3 4" key="1">
    <citation type="submission" date="2019-08" db="EMBL/GenBank/DDBJ databases">
        <title>Draft genome sequence of Lysobacter sp. UKS-15.</title>
        <authorList>
            <person name="Im W.-T."/>
        </authorList>
    </citation>
    <scope>NUCLEOTIDE SEQUENCE [LARGE SCALE GENOMIC DNA]</scope>
    <source>
        <strain evidence="3 4">UKS-15</strain>
    </source>
</reference>
<gene>
    <name evidence="3" type="ORF">FW784_11575</name>
</gene>